<feature type="compositionally biased region" description="Polar residues" evidence="11">
    <location>
        <begin position="476"/>
        <end position="487"/>
    </location>
</feature>
<evidence type="ECO:0000256" key="5">
    <source>
        <dbReference type="ARBA" id="ARBA00022786"/>
    </source>
</evidence>
<keyword evidence="7" id="KW-0788">Thiol protease</keyword>
<feature type="region of interest" description="Disordered" evidence="11">
    <location>
        <begin position="466"/>
        <end position="495"/>
    </location>
</feature>
<dbReference type="Pfam" id="PF19718">
    <property type="entry name" value="USP47_C"/>
    <property type="match status" value="1"/>
</dbReference>
<feature type="region of interest" description="Disordered" evidence="11">
    <location>
        <begin position="905"/>
        <end position="960"/>
    </location>
</feature>
<keyword evidence="5" id="KW-0833">Ubl conjugation pathway</keyword>
<protein>
    <recommendedName>
        <fullName evidence="8">Ubiquitin carboxyl-terminal hydrolase 47</fullName>
        <ecNumber evidence="3">3.4.19.12</ecNumber>
    </recommendedName>
    <alternativeName>
        <fullName evidence="9">Ubiquitin thioesterase 47</fullName>
    </alternativeName>
    <alternativeName>
        <fullName evidence="10">Ubiquitin-specific-processing protease 47</fullName>
    </alternativeName>
</protein>
<feature type="compositionally biased region" description="Polar residues" evidence="11">
    <location>
        <begin position="905"/>
        <end position="920"/>
    </location>
</feature>
<feature type="region of interest" description="Disordered" evidence="11">
    <location>
        <begin position="141"/>
        <end position="160"/>
    </location>
</feature>
<comment type="similarity">
    <text evidence="2">Belongs to the peptidase C19 family.</text>
</comment>
<sequence length="1336" mass="151821">MVYLQEGKATCRIIDQHPNTTQKRFSFVINPTSTTVKQFLDQIVTQFTYEKFDLIFETKNTNLNDHLNAKLSEIGIEVKQHYNFLLKPLNNNTNDKKAVPKVKNIAPKMLKNETNEMSAKQQQQQQSIAVETEISSDDDLALGASASPTEDTSNSPPALPALFDTPITSSYGAIEDQTTVFRRCNDFQVKATFVGLVNQAMTCYLNSLLQALYMTPEFRNALYNWEFDGSGESKSIPFQLQKLFVNLQTSNKLAVETTDLTKSFGWDSTEAWQQHDIQELCRVMFDALEQKFKNTKQADLINCLYEGKMIDYVKCLECETEKSREDTFLDIPLPVRPFGSSVAYESVEEALKAFVQPETLDGNNQYFCEKCNKKCDAHKGLKFKKFPYILTLHLKRFDFDYQTLHRIKLNDKVTFPQQLNLNSFTTNINNMEQNSTSTAASATTKPNDIASIGSVESAVKCDDCSTTDSVLDEEGSQYNQNSNQYPSEGQEDDEGIDMSVNGDCKSLMSNSTSIDSTNNSGPFNYDLFAIMIHSGSASGGHYYAYIKDFETGCWYSFNDQTVSPITQDDISKSFGGSGAFKSYYSGFSSSTNAYMLMYRQQDPARNKLAIKQDNFPPHITKLVERIKNHEEDDRMKKERESEMLKLKIYFKNPLTKQKSDAKVFAISESTLKEVLEDAYSRLKIKSIAPIERCRLVAYDSPSDGIERSFEGMEKEQIGDIMYKLINRMELLLEVRDEGKEFEEYLQGGVTVKLYQIFLSTSKSDIDGPFEVRAYEHKTIEHFKTSIRKNLGLDDTSPMTLAVKHYGSNAKILQDDVTVKSEDIIGGSKVFMTVDKDLERFKSAVEDMNNVLTLYFTLPNNKKETLEKLSIPTYEEPEVEPISETVREKEDEDVVDSVAFNIINNNNSTSGECNSEDSSLSDSDRTLIDDSNFTATTNVVIPKPPRGGILRNSTFDKNGNDDESTEHFFKAILPNHFDRATSGSVDSGNENDEDTTDSSESQKILKVFADRRMNVNTLKMKLQRYIKIPMEYFKIFHVLTAQSESECTQLTSSLNSTFKDEECLAIELGRALRTGEFKVKLYYLNVAELTDIEKLPFVCDYILRESSEVGQTKREIIAHLRGLDEKYANLTYERANLRKKSWKSPGQIYLDDQKFGDDYIIKSTANPDIIIQELQPDQVNHLDFDGEPINEDSKSLFVRQFYPSKLELGKWVEIMIGKNSELKGIISKISGIEEDKIMYTKLSRSFVNTSIMHIDGLPWFDTSATMDDNHTLSATPDGSVYLYKDNTEPVKQLTTEERLEISKKENAVSSTTSTYSSPRRERGLKIYLDSPKKRDDS</sequence>
<accession>A0A1J1I2J5</accession>
<dbReference type="InterPro" id="IPR001394">
    <property type="entry name" value="Peptidase_C19_UCH"/>
</dbReference>
<evidence type="ECO:0000256" key="8">
    <source>
        <dbReference type="ARBA" id="ARBA00026136"/>
    </source>
</evidence>
<dbReference type="PROSITE" id="PS50235">
    <property type="entry name" value="USP_3"/>
    <property type="match status" value="1"/>
</dbReference>
<dbReference type="GO" id="GO:0016579">
    <property type="term" value="P:protein deubiquitination"/>
    <property type="evidence" value="ECO:0007669"/>
    <property type="project" value="InterPro"/>
</dbReference>
<evidence type="ECO:0000256" key="2">
    <source>
        <dbReference type="ARBA" id="ARBA00009085"/>
    </source>
</evidence>
<dbReference type="Proteomes" id="UP000183832">
    <property type="component" value="Unassembled WGS sequence"/>
</dbReference>
<evidence type="ECO:0000256" key="9">
    <source>
        <dbReference type="ARBA" id="ARBA00029910"/>
    </source>
</evidence>
<dbReference type="Gene3D" id="3.90.70.10">
    <property type="entry name" value="Cysteine proteinases"/>
    <property type="match status" value="1"/>
</dbReference>
<dbReference type="EMBL" id="CVRI01000038">
    <property type="protein sequence ID" value="CRK93812.1"/>
    <property type="molecule type" value="Genomic_DNA"/>
</dbReference>
<keyword evidence="4" id="KW-0645">Protease</keyword>
<evidence type="ECO:0000256" key="3">
    <source>
        <dbReference type="ARBA" id="ARBA00012759"/>
    </source>
</evidence>
<evidence type="ECO:0000256" key="10">
    <source>
        <dbReference type="ARBA" id="ARBA00032453"/>
    </source>
</evidence>
<name>A0A1J1I2J5_9DIPT</name>
<evidence type="ECO:0000256" key="11">
    <source>
        <dbReference type="SAM" id="MobiDB-lite"/>
    </source>
</evidence>
<feature type="compositionally biased region" description="Polar residues" evidence="11">
    <location>
        <begin position="928"/>
        <end position="938"/>
    </location>
</feature>
<dbReference type="GO" id="GO:0005634">
    <property type="term" value="C:nucleus"/>
    <property type="evidence" value="ECO:0007669"/>
    <property type="project" value="TreeGrafter"/>
</dbReference>
<dbReference type="GO" id="GO:0005829">
    <property type="term" value="C:cytosol"/>
    <property type="evidence" value="ECO:0007669"/>
    <property type="project" value="TreeGrafter"/>
</dbReference>
<dbReference type="OrthoDB" id="289038at2759"/>
<evidence type="ECO:0000256" key="4">
    <source>
        <dbReference type="ARBA" id="ARBA00022670"/>
    </source>
</evidence>
<feature type="compositionally biased region" description="Basic and acidic residues" evidence="11">
    <location>
        <begin position="1317"/>
        <end position="1336"/>
    </location>
</feature>
<feature type="region of interest" description="Disordered" evidence="11">
    <location>
        <begin position="979"/>
        <end position="999"/>
    </location>
</feature>
<dbReference type="PANTHER" id="PTHR24006:SF702">
    <property type="entry name" value="UBIQUITIN CARBOXYL-TERMINAL HYDROLASE 47"/>
    <property type="match status" value="1"/>
</dbReference>
<dbReference type="Pfam" id="PF00443">
    <property type="entry name" value="UCH"/>
    <property type="match status" value="1"/>
</dbReference>
<evidence type="ECO:0000256" key="7">
    <source>
        <dbReference type="ARBA" id="ARBA00022807"/>
    </source>
</evidence>
<dbReference type="InterPro" id="IPR028889">
    <property type="entry name" value="USP"/>
</dbReference>
<evidence type="ECO:0000259" key="12">
    <source>
        <dbReference type="PROSITE" id="PS50235"/>
    </source>
</evidence>
<proteinExistence type="inferred from homology"/>
<keyword evidence="14" id="KW-1185">Reference proteome</keyword>
<reference evidence="13 14" key="1">
    <citation type="submission" date="2015-04" db="EMBL/GenBank/DDBJ databases">
        <authorList>
            <person name="Syromyatnikov M.Y."/>
            <person name="Popov V.N."/>
        </authorList>
    </citation>
    <scope>NUCLEOTIDE SEQUENCE [LARGE SCALE GENOMIC DNA]</scope>
</reference>
<dbReference type="GO" id="GO:0006508">
    <property type="term" value="P:proteolysis"/>
    <property type="evidence" value="ECO:0007669"/>
    <property type="project" value="UniProtKB-KW"/>
</dbReference>
<evidence type="ECO:0000313" key="14">
    <source>
        <dbReference type="Proteomes" id="UP000183832"/>
    </source>
</evidence>
<dbReference type="PROSITE" id="PS00972">
    <property type="entry name" value="USP_1"/>
    <property type="match status" value="1"/>
</dbReference>
<organism evidence="13 14">
    <name type="scientific">Clunio marinus</name>
    <dbReference type="NCBI Taxonomy" id="568069"/>
    <lineage>
        <taxon>Eukaryota</taxon>
        <taxon>Metazoa</taxon>
        <taxon>Ecdysozoa</taxon>
        <taxon>Arthropoda</taxon>
        <taxon>Hexapoda</taxon>
        <taxon>Insecta</taxon>
        <taxon>Pterygota</taxon>
        <taxon>Neoptera</taxon>
        <taxon>Endopterygota</taxon>
        <taxon>Diptera</taxon>
        <taxon>Nematocera</taxon>
        <taxon>Chironomoidea</taxon>
        <taxon>Chironomidae</taxon>
        <taxon>Clunio</taxon>
    </lineage>
</organism>
<dbReference type="STRING" id="568069.A0A1J1I2J5"/>
<dbReference type="PANTHER" id="PTHR24006">
    <property type="entry name" value="UBIQUITIN CARBOXYL-TERMINAL HYDROLASE"/>
    <property type="match status" value="1"/>
</dbReference>
<gene>
    <name evidence="13" type="ORF">CLUMA_CG007339</name>
</gene>
<dbReference type="GO" id="GO:0004843">
    <property type="term" value="F:cysteine-type deubiquitinase activity"/>
    <property type="evidence" value="ECO:0007669"/>
    <property type="project" value="UniProtKB-EC"/>
</dbReference>
<feature type="compositionally biased region" description="Polar residues" evidence="11">
    <location>
        <begin position="146"/>
        <end position="156"/>
    </location>
</feature>
<dbReference type="InterPro" id="IPR018200">
    <property type="entry name" value="USP_CS"/>
</dbReference>
<dbReference type="CDD" id="cd02659">
    <property type="entry name" value="peptidase_C19C"/>
    <property type="match status" value="1"/>
</dbReference>
<dbReference type="InterPro" id="IPR050164">
    <property type="entry name" value="Peptidase_C19"/>
</dbReference>
<feature type="region of interest" description="Disordered" evidence="11">
    <location>
        <begin position="1300"/>
        <end position="1336"/>
    </location>
</feature>
<evidence type="ECO:0000256" key="1">
    <source>
        <dbReference type="ARBA" id="ARBA00000707"/>
    </source>
</evidence>
<dbReference type="InterPro" id="IPR045578">
    <property type="entry name" value="USP47_C"/>
</dbReference>
<evidence type="ECO:0000313" key="13">
    <source>
        <dbReference type="EMBL" id="CRK93812.1"/>
    </source>
</evidence>
<dbReference type="PROSITE" id="PS00973">
    <property type="entry name" value="USP_2"/>
    <property type="match status" value="1"/>
</dbReference>
<dbReference type="InterPro" id="IPR038765">
    <property type="entry name" value="Papain-like_cys_pep_sf"/>
</dbReference>
<keyword evidence="6" id="KW-0378">Hydrolase</keyword>
<dbReference type="SUPFAM" id="SSF54001">
    <property type="entry name" value="Cysteine proteinases"/>
    <property type="match status" value="1"/>
</dbReference>
<feature type="domain" description="USP" evidence="12">
    <location>
        <begin position="194"/>
        <end position="601"/>
    </location>
</feature>
<dbReference type="EC" id="3.4.19.12" evidence="3"/>
<evidence type="ECO:0000256" key="6">
    <source>
        <dbReference type="ARBA" id="ARBA00022801"/>
    </source>
</evidence>
<comment type="catalytic activity">
    <reaction evidence="1">
        <text>Thiol-dependent hydrolysis of ester, thioester, amide, peptide and isopeptide bonds formed by the C-terminal Gly of ubiquitin (a 76-residue protein attached to proteins as an intracellular targeting signal).</text>
        <dbReference type="EC" id="3.4.19.12"/>
    </reaction>
</comment>